<keyword evidence="1" id="KW-0812">Transmembrane</keyword>
<keyword evidence="3" id="KW-1185">Reference proteome</keyword>
<evidence type="ECO:0000313" key="2">
    <source>
        <dbReference type="EMBL" id="SGY60650.1"/>
    </source>
</evidence>
<gene>
    <name evidence="2" type="primary">BQ5605_C007g04461</name>
    <name evidence="2" type="ORF">BQ5605_C007G04461</name>
</gene>
<keyword evidence="1" id="KW-1133">Transmembrane helix</keyword>
<keyword evidence="1" id="KW-0472">Membrane</keyword>
<reference evidence="2 3" key="1">
    <citation type="submission" date="2016-11" db="EMBL/GenBank/DDBJ databases">
        <authorList>
            <person name="Jaros S."/>
            <person name="Januszkiewicz K."/>
            <person name="Wedrychowicz H."/>
        </authorList>
    </citation>
    <scope>NUCLEOTIDE SEQUENCE [LARGE SCALE GENOMIC DNA]</scope>
</reference>
<protein>
    <submittedName>
        <fullName evidence="2">BQ5605_C007g04461 protein</fullName>
    </submittedName>
</protein>
<dbReference type="AlphaFoldDB" id="A0A2X0N190"/>
<accession>A0A2X0N190</accession>
<organism evidence="2 3">
    <name type="scientific">Microbotryum silenes-dioicae</name>
    <dbReference type="NCBI Taxonomy" id="796604"/>
    <lineage>
        <taxon>Eukaryota</taxon>
        <taxon>Fungi</taxon>
        <taxon>Dikarya</taxon>
        <taxon>Basidiomycota</taxon>
        <taxon>Pucciniomycotina</taxon>
        <taxon>Microbotryomycetes</taxon>
        <taxon>Microbotryales</taxon>
        <taxon>Microbotryaceae</taxon>
        <taxon>Microbotryum</taxon>
    </lineage>
</organism>
<feature type="transmembrane region" description="Helical" evidence="1">
    <location>
        <begin position="66"/>
        <end position="87"/>
    </location>
</feature>
<proteinExistence type="predicted"/>
<name>A0A2X0N190_9BASI</name>
<sequence>MSTLVLDVAAASTRPLTTSWWSTSWLSIASVATGASAGSTPSAVVETLSVALGATSAFFDAQWLQLWFLFASLVLLGKHMLYLWYCIYCSRWDRESFEHECRVVGTL</sequence>
<dbReference type="EMBL" id="FQNC01000045">
    <property type="protein sequence ID" value="SGY60650.1"/>
    <property type="molecule type" value="Genomic_DNA"/>
</dbReference>
<dbReference type="Proteomes" id="UP000249464">
    <property type="component" value="Unassembled WGS sequence"/>
</dbReference>
<evidence type="ECO:0000256" key="1">
    <source>
        <dbReference type="SAM" id="Phobius"/>
    </source>
</evidence>
<evidence type="ECO:0000313" key="3">
    <source>
        <dbReference type="Proteomes" id="UP000249464"/>
    </source>
</evidence>